<proteinExistence type="predicted"/>
<accession>A0A448MVG1</accession>
<reference evidence="1 2" key="1">
    <citation type="submission" date="2018-12" db="EMBL/GenBank/DDBJ databases">
        <authorList>
            <consortium name="Pathogen Informatics"/>
        </authorList>
    </citation>
    <scope>NUCLEOTIDE SEQUENCE [LARGE SCALE GENOMIC DNA]</scope>
    <source>
        <strain evidence="1 2">NCTC12967</strain>
    </source>
</reference>
<dbReference type="RefSeq" id="WP_061787218.1">
    <property type="nucleotide sequence ID" value="NZ_LR134406.1"/>
</dbReference>
<protein>
    <submittedName>
        <fullName evidence="1">Ankyrin repeats (3 copies)</fullName>
    </submittedName>
</protein>
<dbReference type="Gene3D" id="1.25.40.20">
    <property type="entry name" value="Ankyrin repeat-containing domain"/>
    <property type="match status" value="1"/>
</dbReference>
<sequence>MAVTHWFDPPGGVPSPATSHPVFAAAVPAWYHDITDPRSPFGSPEGIGMLRRVEAWYTDGGGDDLSGLRDETGAASGVPREVWLGSDGNIQAWLNADETGQAGLRELATRMMAMAMAQFKITGAVHPGMERAGGRAAWVKVVLRDWDDHRRGEEVADEIPEDIASYLRILRHAPEPGSTLGHRPSLLPDDWVGLCRTMNAEELKRILRVRNVDATLWGSRTEAHMFPETPLEVLRWLVETRGADLDRCHEQPTSAFHEAIVVGATTRLRELVELGADINREGEANPLAIACRERRPEVVATLLDLGADPDPSGVSPSPLVECLAGATRDLPATLAITRTLLDAGMPVTREARAALARSGGAFEFHRGLLRPGLLAACLPRLEVAEDALGQLNRLLGVAPDPTWEERIWENREETLGGPDCDQLDHLAELLCSGRPGDPNPLEDLLSHVSDLCLIVRHGGDWVRQQWLWVKRILAILGSGTPLGPDQLTEARAVAWELVERPEGMERLVSLTLEWVLRNPVTVCR</sequence>
<dbReference type="Pfam" id="PF12796">
    <property type="entry name" value="Ank_2"/>
    <property type="match status" value="1"/>
</dbReference>
<name>A0A448MVG1_9ACTN</name>
<evidence type="ECO:0000313" key="1">
    <source>
        <dbReference type="EMBL" id="VEH69135.1"/>
    </source>
</evidence>
<evidence type="ECO:0000313" key="2">
    <source>
        <dbReference type="Proteomes" id="UP000273044"/>
    </source>
</evidence>
<dbReference type="SUPFAM" id="SSF48403">
    <property type="entry name" value="Ankyrin repeat"/>
    <property type="match status" value="1"/>
</dbReference>
<dbReference type="Proteomes" id="UP000273044">
    <property type="component" value="Chromosome"/>
</dbReference>
<keyword evidence="2" id="KW-1185">Reference proteome</keyword>
<dbReference type="InterPro" id="IPR002110">
    <property type="entry name" value="Ankyrin_rpt"/>
</dbReference>
<gene>
    <name evidence="1" type="ORF">NCTC12967_00399</name>
</gene>
<organism evidence="1 2">
    <name type="scientific">Arachnia propionica</name>
    <dbReference type="NCBI Taxonomy" id="1750"/>
    <lineage>
        <taxon>Bacteria</taxon>
        <taxon>Bacillati</taxon>
        <taxon>Actinomycetota</taxon>
        <taxon>Actinomycetes</taxon>
        <taxon>Propionibacteriales</taxon>
        <taxon>Propionibacteriaceae</taxon>
        <taxon>Arachnia</taxon>
    </lineage>
</organism>
<dbReference type="AlphaFoldDB" id="A0A448MVG1"/>
<dbReference type="EMBL" id="LR134406">
    <property type="protein sequence ID" value="VEH69135.1"/>
    <property type="molecule type" value="Genomic_DNA"/>
</dbReference>
<dbReference type="InterPro" id="IPR036770">
    <property type="entry name" value="Ankyrin_rpt-contain_sf"/>
</dbReference>
<dbReference type="GeneID" id="64405895"/>